<protein>
    <submittedName>
        <fullName evidence="2">Uncharacterized protein</fullName>
    </submittedName>
</protein>
<feature type="compositionally biased region" description="Basic and acidic residues" evidence="1">
    <location>
        <begin position="1"/>
        <end position="22"/>
    </location>
</feature>
<sequence>MGRAAEPHQAHRGADPAPEERLTGGAGALPASRVRAAFGPAPHHQEERIARGGLR</sequence>
<name>A0A9W4GV41_9ACTN</name>
<keyword evidence="3" id="KW-1185">Reference proteome</keyword>
<feature type="region of interest" description="Disordered" evidence="1">
    <location>
        <begin position="1"/>
        <end position="27"/>
    </location>
</feature>
<evidence type="ECO:0000313" key="2">
    <source>
        <dbReference type="EMBL" id="CAG6398849.1"/>
    </source>
</evidence>
<reference evidence="2" key="1">
    <citation type="submission" date="2021-05" db="EMBL/GenBank/DDBJ databases">
        <authorList>
            <person name="Arsene-Ploetze F."/>
        </authorList>
    </citation>
    <scope>NUCLEOTIDE SEQUENCE</scope>
    <source>
        <strain evidence="2">DSM 42138</strain>
    </source>
</reference>
<gene>
    <name evidence="2" type="ORF">SCOCK_80004</name>
</gene>
<evidence type="ECO:0000313" key="3">
    <source>
        <dbReference type="Proteomes" id="UP001152519"/>
    </source>
</evidence>
<comment type="caution">
    <text evidence="2">The sequence shown here is derived from an EMBL/GenBank/DDBJ whole genome shotgun (WGS) entry which is preliminary data.</text>
</comment>
<accession>A0A9W4GV41</accession>
<dbReference type="Proteomes" id="UP001152519">
    <property type="component" value="Unassembled WGS sequence"/>
</dbReference>
<evidence type="ECO:0000256" key="1">
    <source>
        <dbReference type="SAM" id="MobiDB-lite"/>
    </source>
</evidence>
<proteinExistence type="predicted"/>
<dbReference type="AlphaFoldDB" id="A0A9W4GV41"/>
<dbReference type="EMBL" id="CAJSLV010000114">
    <property type="protein sequence ID" value="CAG6398849.1"/>
    <property type="molecule type" value="Genomic_DNA"/>
</dbReference>
<organism evidence="2 3">
    <name type="scientific">Actinacidiphila cocklensis</name>
    <dbReference type="NCBI Taxonomy" id="887465"/>
    <lineage>
        <taxon>Bacteria</taxon>
        <taxon>Bacillati</taxon>
        <taxon>Actinomycetota</taxon>
        <taxon>Actinomycetes</taxon>
        <taxon>Kitasatosporales</taxon>
        <taxon>Streptomycetaceae</taxon>
        <taxon>Actinacidiphila</taxon>
    </lineage>
</organism>